<dbReference type="Gene3D" id="2.60.40.1890">
    <property type="entry name" value="PCu(A)C copper chaperone"/>
    <property type="match status" value="1"/>
</dbReference>
<dbReference type="RefSeq" id="WP_110469869.1">
    <property type="nucleotide sequence ID" value="NZ_QJSP01000006.1"/>
</dbReference>
<dbReference type="Pfam" id="PF04314">
    <property type="entry name" value="PCuAC"/>
    <property type="match status" value="1"/>
</dbReference>
<feature type="signal peptide" evidence="2">
    <location>
        <begin position="1"/>
        <end position="23"/>
    </location>
</feature>
<keyword evidence="4" id="KW-1185">Reference proteome</keyword>
<dbReference type="PANTHER" id="PTHR36302:SF1">
    <property type="entry name" value="COPPER CHAPERONE PCU(A)C"/>
    <property type="match status" value="1"/>
</dbReference>
<evidence type="ECO:0008006" key="5">
    <source>
        <dbReference type="Google" id="ProtNLM"/>
    </source>
</evidence>
<evidence type="ECO:0000313" key="3">
    <source>
        <dbReference type="EMBL" id="PYE17485.1"/>
    </source>
</evidence>
<sequence>MRNLFTRTARTVAAAALCVTVLAACGGNDDSATQAESVTVSDQWVKAADSGMTAAFGQLANTGNSEVHLVSVSSPASGFMEIHEMATSDTGGMVMREKDGGLVIPAKGSHSLDPGGDHLMFMDITAPVTAGQTVDITLTFDDGSTKDIEAQVRDFSGNEENYDPGTTDMPMPDHDMMPSTPSAPNAGA</sequence>
<dbReference type="SUPFAM" id="SSF110087">
    <property type="entry name" value="DR1885-like metal-binding protein"/>
    <property type="match status" value="1"/>
</dbReference>
<comment type="caution">
    <text evidence="3">The sequence shown here is derived from an EMBL/GenBank/DDBJ whole genome shotgun (WGS) entry which is preliminary data.</text>
</comment>
<protein>
    <recommendedName>
        <fullName evidence="5">Copper(I)-binding protein</fullName>
    </recommendedName>
</protein>
<evidence type="ECO:0000313" key="4">
    <source>
        <dbReference type="Proteomes" id="UP000247591"/>
    </source>
</evidence>
<dbReference type="OrthoDB" id="9796962at2"/>
<feature type="chain" id="PRO_5039312780" description="Copper(I)-binding protein" evidence="2">
    <location>
        <begin position="24"/>
        <end position="188"/>
    </location>
</feature>
<organism evidence="3 4">
    <name type="scientific">Williamsia limnetica</name>
    <dbReference type="NCBI Taxonomy" id="882452"/>
    <lineage>
        <taxon>Bacteria</taxon>
        <taxon>Bacillati</taxon>
        <taxon>Actinomycetota</taxon>
        <taxon>Actinomycetes</taxon>
        <taxon>Mycobacteriales</taxon>
        <taxon>Nocardiaceae</taxon>
        <taxon>Williamsia</taxon>
    </lineage>
</organism>
<dbReference type="PANTHER" id="PTHR36302">
    <property type="entry name" value="BLR7088 PROTEIN"/>
    <property type="match status" value="1"/>
</dbReference>
<keyword evidence="2" id="KW-0732">Signal</keyword>
<evidence type="ECO:0000256" key="1">
    <source>
        <dbReference type="SAM" id="MobiDB-lite"/>
    </source>
</evidence>
<proteinExistence type="predicted"/>
<name>A0A318RMD8_WILLI</name>
<dbReference type="AlphaFoldDB" id="A0A318RMD8"/>
<reference evidence="3 4" key="1">
    <citation type="submission" date="2018-06" db="EMBL/GenBank/DDBJ databases">
        <title>Genomic Encyclopedia of Type Strains, Phase IV (KMG-IV): sequencing the most valuable type-strain genomes for metagenomic binning, comparative biology and taxonomic classification.</title>
        <authorList>
            <person name="Goeker M."/>
        </authorList>
    </citation>
    <scope>NUCLEOTIDE SEQUENCE [LARGE SCALE GENOMIC DNA]</scope>
    <source>
        <strain evidence="3 4">DSM 45521</strain>
    </source>
</reference>
<dbReference type="EMBL" id="QJSP01000006">
    <property type="protein sequence ID" value="PYE17485.1"/>
    <property type="molecule type" value="Genomic_DNA"/>
</dbReference>
<dbReference type="InterPro" id="IPR058248">
    <property type="entry name" value="Lxx211020-like"/>
</dbReference>
<dbReference type="PROSITE" id="PS51257">
    <property type="entry name" value="PROKAR_LIPOPROTEIN"/>
    <property type="match status" value="1"/>
</dbReference>
<dbReference type="InterPro" id="IPR036182">
    <property type="entry name" value="PCuAC_sf"/>
</dbReference>
<accession>A0A318RMD8</accession>
<feature type="region of interest" description="Disordered" evidence="1">
    <location>
        <begin position="153"/>
        <end position="188"/>
    </location>
</feature>
<gene>
    <name evidence="3" type="ORF">DFR67_106188</name>
</gene>
<dbReference type="Proteomes" id="UP000247591">
    <property type="component" value="Unassembled WGS sequence"/>
</dbReference>
<evidence type="ECO:0000256" key="2">
    <source>
        <dbReference type="SAM" id="SignalP"/>
    </source>
</evidence>
<dbReference type="InterPro" id="IPR007410">
    <property type="entry name" value="LpqE-like"/>
</dbReference>